<dbReference type="AlphaFoldDB" id="A0AAV1DFU6"/>
<feature type="domain" description="RING-type" evidence="11">
    <location>
        <begin position="86"/>
        <end position="144"/>
    </location>
</feature>
<keyword evidence="4" id="KW-0479">Metal-binding</keyword>
<evidence type="ECO:0000313" key="13">
    <source>
        <dbReference type="Proteomes" id="UP001161247"/>
    </source>
</evidence>
<keyword evidence="5 9" id="KW-0863">Zinc-finger</keyword>
<evidence type="ECO:0000259" key="11">
    <source>
        <dbReference type="PROSITE" id="PS50089"/>
    </source>
</evidence>
<evidence type="ECO:0000256" key="10">
    <source>
        <dbReference type="SAM" id="Phobius"/>
    </source>
</evidence>
<dbReference type="SUPFAM" id="SSF57850">
    <property type="entry name" value="RING/U-box"/>
    <property type="match status" value="1"/>
</dbReference>
<keyword evidence="13" id="KW-1185">Reference proteome</keyword>
<reference evidence="12" key="1">
    <citation type="submission" date="2023-03" db="EMBL/GenBank/DDBJ databases">
        <authorList>
            <person name="Julca I."/>
        </authorList>
    </citation>
    <scope>NUCLEOTIDE SEQUENCE</scope>
</reference>
<evidence type="ECO:0000256" key="3">
    <source>
        <dbReference type="ARBA" id="ARBA00012483"/>
    </source>
</evidence>
<name>A0AAV1DFU6_OLDCO</name>
<comment type="pathway">
    <text evidence="2">Protein modification; protein ubiquitination.</text>
</comment>
<dbReference type="InterPro" id="IPR013083">
    <property type="entry name" value="Znf_RING/FYVE/PHD"/>
</dbReference>
<dbReference type="Pfam" id="PF12678">
    <property type="entry name" value="zf-rbx1"/>
    <property type="match status" value="1"/>
</dbReference>
<comment type="similarity">
    <text evidence="8">Belongs to the RING-type zinc finger family. ATL subfamily.</text>
</comment>
<evidence type="ECO:0000256" key="4">
    <source>
        <dbReference type="ARBA" id="ARBA00022723"/>
    </source>
</evidence>
<evidence type="ECO:0000256" key="9">
    <source>
        <dbReference type="PROSITE-ProRule" id="PRU00175"/>
    </source>
</evidence>
<dbReference type="Gene3D" id="3.30.40.10">
    <property type="entry name" value="Zinc/RING finger domain, C3HC4 (zinc finger)"/>
    <property type="match status" value="1"/>
</dbReference>
<proteinExistence type="inferred from homology"/>
<gene>
    <name evidence="12" type="ORF">OLC1_LOCUS14335</name>
</gene>
<dbReference type="EMBL" id="OX459122">
    <property type="protein sequence ID" value="CAI9105692.1"/>
    <property type="molecule type" value="Genomic_DNA"/>
</dbReference>
<keyword evidence="6" id="KW-0833">Ubl conjugation pathway</keyword>
<dbReference type="EC" id="2.3.2.27" evidence="3"/>
<dbReference type="SMART" id="SM00184">
    <property type="entry name" value="RING"/>
    <property type="match status" value="1"/>
</dbReference>
<dbReference type="GO" id="GO:0008270">
    <property type="term" value="F:zinc ion binding"/>
    <property type="evidence" value="ECO:0007669"/>
    <property type="project" value="UniProtKB-KW"/>
</dbReference>
<evidence type="ECO:0000256" key="1">
    <source>
        <dbReference type="ARBA" id="ARBA00000900"/>
    </source>
</evidence>
<keyword evidence="10" id="KW-0812">Transmembrane</keyword>
<organism evidence="12 13">
    <name type="scientific">Oldenlandia corymbosa var. corymbosa</name>
    <dbReference type="NCBI Taxonomy" id="529605"/>
    <lineage>
        <taxon>Eukaryota</taxon>
        <taxon>Viridiplantae</taxon>
        <taxon>Streptophyta</taxon>
        <taxon>Embryophyta</taxon>
        <taxon>Tracheophyta</taxon>
        <taxon>Spermatophyta</taxon>
        <taxon>Magnoliopsida</taxon>
        <taxon>eudicotyledons</taxon>
        <taxon>Gunneridae</taxon>
        <taxon>Pentapetalae</taxon>
        <taxon>asterids</taxon>
        <taxon>lamiids</taxon>
        <taxon>Gentianales</taxon>
        <taxon>Rubiaceae</taxon>
        <taxon>Rubioideae</taxon>
        <taxon>Spermacoceae</taxon>
        <taxon>Hedyotis-Oldenlandia complex</taxon>
        <taxon>Oldenlandia</taxon>
    </lineage>
</organism>
<dbReference type="InterPro" id="IPR053238">
    <property type="entry name" value="RING-H2_zinc_finger"/>
</dbReference>
<dbReference type="PROSITE" id="PS50089">
    <property type="entry name" value="ZF_RING_2"/>
    <property type="match status" value="1"/>
</dbReference>
<dbReference type="InterPro" id="IPR024766">
    <property type="entry name" value="Znf_RING_H2"/>
</dbReference>
<evidence type="ECO:0000256" key="6">
    <source>
        <dbReference type="ARBA" id="ARBA00022786"/>
    </source>
</evidence>
<comment type="catalytic activity">
    <reaction evidence="1">
        <text>S-ubiquitinyl-[E2 ubiquitin-conjugating enzyme]-L-cysteine + [acceptor protein]-L-lysine = [E2 ubiquitin-conjugating enzyme]-L-cysteine + N(6)-ubiquitinyl-[acceptor protein]-L-lysine.</text>
        <dbReference type="EC" id="2.3.2.27"/>
    </reaction>
</comment>
<evidence type="ECO:0000256" key="5">
    <source>
        <dbReference type="ARBA" id="ARBA00022771"/>
    </source>
</evidence>
<keyword evidence="10" id="KW-0472">Membrane</keyword>
<protein>
    <recommendedName>
        <fullName evidence="3">RING-type E3 ubiquitin transferase</fullName>
        <ecNumber evidence="3">2.3.2.27</ecNumber>
    </recommendedName>
</protein>
<dbReference type="GO" id="GO:0061630">
    <property type="term" value="F:ubiquitin protein ligase activity"/>
    <property type="evidence" value="ECO:0007669"/>
    <property type="project" value="UniProtKB-EC"/>
</dbReference>
<dbReference type="PANTHER" id="PTHR14155:SF627">
    <property type="entry name" value="OS06G0192800 PROTEIN"/>
    <property type="match status" value="1"/>
</dbReference>
<evidence type="ECO:0000256" key="7">
    <source>
        <dbReference type="ARBA" id="ARBA00022833"/>
    </source>
</evidence>
<keyword evidence="7" id="KW-0862">Zinc</keyword>
<evidence type="ECO:0000256" key="2">
    <source>
        <dbReference type="ARBA" id="ARBA00004906"/>
    </source>
</evidence>
<dbReference type="Proteomes" id="UP001161247">
    <property type="component" value="Chromosome 5"/>
</dbReference>
<evidence type="ECO:0000256" key="8">
    <source>
        <dbReference type="ARBA" id="ARBA00024209"/>
    </source>
</evidence>
<keyword evidence="10" id="KW-1133">Transmembrane helix</keyword>
<feature type="transmembrane region" description="Helical" evidence="10">
    <location>
        <begin position="6"/>
        <end position="23"/>
    </location>
</feature>
<dbReference type="InterPro" id="IPR001841">
    <property type="entry name" value="Znf_RING"/>
</dbReference>
<evidence type="ECO:0000313" key="12">
    <source>
        <dbReference type="EMBL" id="CAI9105692.1"/>
    </source>
</evidence>
<sequence>MDIVLLGYLALAITASLCSFVFLRREIRNRMRDETSHIVAINSAHSPGRQVIIIDTSPESPAAVAAPSKDVIIDILGYSHGGHSECSICLSNNYEDGDEESSRRRSSSSSAPCMWSDIPGCGHRFHSGCIAIWLAFHQTCPLCRKMVPLPM</sequence>
<dbReference type="PANTHER" id="PTHR14155">
    <property type="entry name" value="RING FINGER DOMAIN-CONTAINING"/>
    <property type="match status" value="1"/>
</dbReference>
<accession>A0AAV1DFU6</accession>